<evidence type="ECO:0000313" key="5">
    <source>
        <dbReference type="Proteomes" id="UP000811899"/>
    </source>
</evidence>
<sequence length="233" mass="26365">MLKRLSISVLACLLFAGLSGTALATSYYDYSDATGYTQAKHSTADWQRLGRNWDAESSQKAIDTSDDGVSWSIDNGLTWGHKDLTAGQTVKFKFDMYKKEWGRHLEDHLKVWIDWNQDKDFTDAGETVYQAAWDFKKENGYQYGDGFAGISKSFFTSITIPDYAKLGDTWLRARVVCSADNPDLNKMTSTDYYWQGEVEDWKLTVNPVPEPSTMLLVGLGLGGLAVFRRKFQK</sequence>
<feature type="chain" id="PRO_5043778223" evidence="1">
    <location>
        <begin position="25"/>
        <end position="233"/>
    </location>
</feature>
<evidence type="ECO:0000313" key="4">
    <source>
        <dbReference type="EMBL" id="MBT0664659.1"/>
    </source>
</evidence>
<evidence type="ECO:0000256" key="1">
    <source>
        <dbReference type="SAM" id="SignalP"/>
    </source>
</evidence>
<comment type="caution">
    <text evidence="4">The sequence shown here is derived from an EMBL/GenBank/DDBJ whole genome shotgun (WGS) entry which is preliminary data.</text>
</comment>
<dbReference type="RefSeq" id="WP_214171414.1">
    <property type="nucleotide sequence ID" value="NZ_JAHCVJ010000003.1"/>
</dbReference>
<dbReference type="InterPro" id="IPR045474">
    <property type="entry name" value="GEVED"/>
</dbReference>
<dbReference type="Proteomes" id="UP000811899">
    <property type="component" value="Unassembled WGS sequence"/>
</dbReference>
<dbReference type="Pfam" id="PF07589">
    <property type="entry name" value="PEP-CTERM"/>
    <property type="match status" value="1"/>
</dbReference>
<feature type="signal peptide" evidence="1">
    <location>
        <begin position="1"/>
        <end position="24"/>
    </location>
</feature>
<dbReference type="AlphaFoldDB" id="A0AAW4L9E1"/>
<accession>A0AAW4L9E1</accession>
<organism evidence="4 5">
    <name type="scientific">Geoanaerobacter pelophilus</name>
    <dbReference type="NCBI Taxonomy" id="60036"/>
    <lineage>
        <taxon>Bacteria</taxon>
        <taxon>Pseudomonadati</taxon>
        <taxon>Thermodesulfobacteriota</taxon>
        <taxon>Desulfuromonadia</taxon>
        <taxon>Geobacterales</taxon>
        <taxon>Geobacteraceae</taxon>
        <taxon>Geoanaerobacter</taxon>
    </lineage>
</organism>
<proteinExistence type="predicted"/>
<feature type="domain" description="GEVED" evidence="3">
    <location>
        <begin position="109"/>
        <end position="203"/>
    </location>
</feature>
<gene>
    <name evidence="4" type="ORF">KI809_10145</name>
</gene>
<protein>
    <submittedName>
        <fullName evidence="4">PEP-CTERM sorting domain-containing protein</fullName>
    </submittedName>
</protein>
<name>A0AAW4L9E1_9BACT</name>
<keyword evidence="1" id="KW-0732">Signal</keyword>
<dbReference type="Pfam" id="PF20009">
    <property type="entry name" value="GEVED"/>
    <property type="match status" value="1"/>
</dbReference>
<evidence type="ECO:0000259" key="3">
    <source>
        <dbReference type="Pfam" id="PF20009"/>
    </source>
</evidence>
<feature type="domain" description="Ice-binding protein C-terminal" evidence="2">
    <location>
        <begin position="207"/>
        <end position="230"/>
    </location>
</feature>
<evidence type="ECO:0000259" key="2">
    <source>
        <dbReference type="Pfam" id="PF07589"/>
    </source>
</evidence>
<dbReference type="NCBIfam" id="TIGR02595">
    <property type="entry name" value="PEP_CTERM"/>
    <property type="match status" value="1"/>
</dbReference>
<dbReference type="EMBL" id="JAHCVJ010000003">
    <property type="protein sequence ID" value="MBT0664659.1"/>
    <property type="molecule type" value="Genomic_DNA"/>
</dbReference>
<reference evidence="4 5" key="1">
    <citation type="submission" date="2021-05" db="EMBL/GenBank/DDBJ databases">
        <title>The draft genome of Geobacter pelophilus DSM 12255.</title>
        <authorList>
            <person name="Xu Z."/>
            <person name="Masuda Y."/>
            <person name="Itoh H."/>
            <person name="Senoo K."/>
        </authorList>
    </citation>
    <scope>NUCLEOTIDE SEQUENCE [LARGE SCALE GENOMIC DNA]</scope>
    <source>
        <strain evidence="4 5">DSM 12255</strain>
    </source>
</reference>
<dbReference type="InterPro" id="IPR013424">
    <property type="entry name" value="Ice-binding_C"/>
</dbReference>
<keyword evidence="5" id="KW-1185">Reference proteome</keyword>